<evidence type="ECO:0000256" key="7">
    <source>
        <dbReference type="ARBA" id="ARBA00029715"/>
    </source>
</evidence>
<dbReference type="GO" id="GO:0015031">
    <property type="term" value="P:protein transport"/>
    <property type="evidence" value="ECO:0007669"/>
    <property type="project" value="UniProtKB-KW"/>
</dbReference>
<dbReference type="InterPro" id="IPR013783">
    <property type="entry name" value="Ig-like_fold"/>
</dbReference>
<evidence type="ECO:0000256" key="5">
    <source>
        <dbReference type="ARBA" id="ARBA00022483"/>
    </source>
</evidence>
<evidence type="ECO:0000256" key="2">
    <source>
        <dbReference type="ARBA" id="ARBA00010578"/>
    </source>
</evidence>
<keyword evidence="4" id="KW-0813">Transport</keyword>
<dbReference type="InterPro" id="IPR039481">
    <property type="entry name" value="EXOC2/Sec5_N_dom"/>
</dbReference>
<keyword evidence="6" id="KW-0653">Protein transport</keyword>
<proteinExistence type="inferred from homology"/>
<dbReference type="EMBL" id="GGYP01006947">
    <property type="protein sequence ID" value="MDE51718.1"/>
    <property type="molecule type" value="Transcribed_RNA"/>
</dbReference>
<organism evidence="10">
    <name type="scientific">Aceria tosichella</name>
    <name type="common">wheat curl mite</name>
    <dbReference type="NCBI Taxonomy" id="561515"/>
    <lineage>
        <taxon>Eukaryota</taxon>
        <taxon>Metazoa</taxon>
        <taxon>Ecdysozoa</taxon>
        <taxon>Arthropoda</taxon>
        <taxon>Chelicerata</taxon>
        <taxon>Arachnida</taxon>
        <taxon>Acari</taxon>
        <taxon>Acariformes</taxon>
        <taxon>Trombidiformes</taxon>
        <taxon>Prostigmata</taxon>
        <taxon>Eupodina</taxon>
        <taxon>Eriophyoidea</taxon>
        <taxon>Eriophyidae</taxon>
        <taxon>Eriophyinae</taxon>
        <taxon>Aceriini</taxon>
        <taxon>Aceria</taxon>
    </lineage>
</organism>
<dbReference type="Gene3D" id="2.60.40.10">
    <property type="entry name" value="Immunoglobulins"/>
    <property type="match status" value="1"/>
</dbReference>
<accession>A0A6G1SMU3</accession>
<sequence length="253" mass="28133">MEPKVTGLSPMTGPPGTKITVRGENLGQSSRDIISLTITGADCLPYLEWKSPKKIITRCAKVIGNGDVVITTNSGGVGTCDVQFNCYEEMVGPTDESAVWVDEIDHQTPVKENYNISSAIDEYSVETSSARFMPQLYLVRNHPDANLNDLEQLKRNLRTQLANKNNFEAINSDSNRSALLKSDLPVIMEFLLILERLSKVIMTSRDASIDSIVKSINEGLTKTHELFDPVFRQNSIVQLIESHEEICQISTML</sequence>
<name>A0A6G1SMU3_9ACAR</name>
<feature type="domain" description="IPT/TIG" evidence="8">
    <location>
        <begin position="3"/>
        <end position="79"/>
    </location>
</feature>
<dbReference type="InterPro" id="IPR014756">
    <property type="entry name" value="Ig_E-set"/>
</dbReference>
<evidence type="ECO:0000256" key="3">
    <source>
        <dbReference type="ARBA" id="ARBA00017526"/>
    </source>
</evidence>
<dbReference type="Pfam" id="PF15469">
    <property type="entry name" value="Sec5"/>
    <property type="match status" value="1"/>
</dbReference>
<reference evidence="10" key="1">
    <citation type="submission" date="2018-10" db="EMBL/GenBank/DDBJ databases">
        <title>Transcriptome assembly of Aceria tosichella (Wheat curl mite) Type 2.</title>
        <authorList>
            <person name="Scully E.D."/>
            <person name="Geib S.M."/>
            <person name="Palmer N.A."/>
            <person name="Gupta A.K."/>
            <person name="Sarath G."/>
            <person name="Tatineni S."/>
        </authorList>
    </citation>
    <scope>NUCLEOTIDE SEQUENCE</scope>
    <source>
        <strain evidence="10">LincolnNE</strain>
    </source>
</reference>
<dbReference type="InterPro" id="IPR002909">
    <property type="entry name" value="IPT_dom"/>
</dbReference>
<keyword evidence="5" id="KW-0268">Exocytosis</keyword>
<evidence type="ECO:0000259" key="9">
    <source>
        <dbReference type="Pfam" id="PF15469"/>
    </source>
</evidence>
<evidence type="ECO:0000256" key="6">
    <source>
        <dbReference type="ARBA" id="ARBA00022927"/>
    </source>
</evidence>
<dbReference type="FunFam" id="2.60.40.10:FF:000196">
    <property type="entry name" value="Exocyst complex component 2"/>
    <property type="match status" value="1"/>
</dbReference>
<comment type="function">
    <text evidence="1">Component of the exocyst complex involved in the docking of exocytic vesicles with fusion sites on the plasma membrane.</text>
</comment>
<comment type="similarity">
    <text evidence="2">Belongs to the SEC5 family.</text>
</comment>
<protein>
    <recommendedName>
        <fullName evidence="3">Exocyst complex component 2</fullName>
    </recommendedName>
    <alternativeName>
        <fullName evidence="7">Exocyst complex component Sec5</fullName>
    </alternativeName>
</protein>
<dbReference type="GO" id="GO:0000145">
    <property type="term" value="C:exocyst"/>
    <property type="evidence" value="ECO:0007669"/>
    <property type="project" value="UniProtKB-ARBA"/>
</dbReference>
<evidence type="ECO:0000313" key="10">
    <source>
        <dbReference type="EMBL" id="MDE51718.1"/>
    </source>
</evidence>
<evidence type="ECO:0000256" key="1">
    <source>
        <dbReference type="ARBA" id="ARBA00002660"/>
    </source>
</evidence>
<dbReference type="SUPFAM" id="SSF81296">
    <property type="entry name" value="E set domains"/>
    <property type="match status" value="1"/>
</dbReference>
<dbReference type="Pfam" id="PF01833">
    <property type="entry name" value="TIG"/>
    <property type="match status" value="1"/>
</dbReference>
<evidence type="ECO:0000259" key="8">
    <source>
        <dbReference type="Pfam" id="PF01833"/>
    </source>
</evidence>
<evidence type="ECO:0000256" key="4">
    <source>
        <dbReference type="ARBA" id="ARBA00022448"/>
    </source>
</evidence>
<gene>
    <name evidence="10" type="primary">sec5_1</name>
    <name evidence="10" type="ORF">g.12346</name>
</gene>
<dbReference type="GO" id="GO:0006887">
    <property type="term" value="P:exocytosis"/>
    <property type="evidence" value="ECO:0007669"/>
    <property type="project" value="UniProtKB-KW"/>
</dbReference>
<feature type="domain" description="Exocyst complex component EXOC2/Sec5 N-terminal" evidence="9">
    <location>
        <begin position="122"/>
        <end position="235"/>
    </location>
</feature>
<dbReference type="AlphaFoldDB" id="A0A6G1SMU3"/>